<dbReference type="AlphaFoldDB" id="A0A268NUR0"/>
<evidence type="ECO:0000313" key="2">
    <source>
        <dbReference type="Proteomes" id="UP000216207"/>
    </source>
</evidence>
<comment type="caution">
    <text evidence="1">The sequence shown here is derived from an EMBL/GenBank/DDBJ whole genome shotgun (WGS) entry which is preliminary data.</text>
</comment>
<name>A0A268NUR0_SHOCL</name>
<dbReference type="RefSeq" id="WP_095327287.1">
    <property type="nucleotide sequence ID" value="NZ_NPCC01000038.1"/>
</dbReference>
<sequence>MYETLVAYGFTGSYRTVSEWSLSQEDDRRFERLEHPPGEAQVDFGTMEVVKDSDIVDVSCLIIPL</sequence>
<organism evidence="1 2">
    <name type="scientific">Shouchella clausii</name>
    <name type="common">Alkalihalobacillus clausii</name>
    <dbReference type="NCBI Taxonomy" id="79880"/>
    <lineage>
        <taxon>Bacteria</taxon>
        <taxon>Bacillati</taxon>
        <taxon>Bacillota</taxon>
        <taxon>Bacilli</taxon>
        <taxon>Bacillales</taxon>
        <taxon>Bacillaceae</taxon>
        <taxon>Shouchella</taxon>
    </lineage>
</organism>
<dbReference type="EMBL" id="NPCC01000038">
    <property type="protein sequence ID" value="PAE87226.1"/>
    <property type="molecule type" value="Genomic_DNA"/>
</dbReference>
<gene>
    <name evidence="1" type="ORF">CHH72_19695</name>
</gene>
<reference evidence="1 2" key="1">
    <citation type="submission" date="2017-07" db="EMBL/GenBank/DDBJ databases">
        <title>Isolation and whole genome analysis of endospore-forming bacteria from heroin.</title>
        <authorList>
            <person name="Kalinowski J."/>
            <person name="Ahrens B."/>
            <person name="Al-Dilaimi A."/>
            <person name="Winkler A."/>
            <person name="Wibberg D."/>
            <person name="Schleenbecker U."/>
            <person name="Ruckert C."/>
            <person name="Wolfel R."/>
            <person name="Grass G."/>
        </authorList>
    </citation>
    <scope>NUCLEOTIDE SEQUENCE [LARGE SCALE GENOMIC DNA]</scope>
    <source>
        <strain evidence="1 2">7539</strain>
    </source>
</reference>
<protein>
    <submittedName>
        <fullName evidence="1">Uncharacterized protein</fullName>
    </submittedName>
</protein>
<accession>A0A268NUR0</accession>
<proteinExistence type="predicted"/>
<dbReference type="Proteomes" id="UP000216207">
    <property type="component" value="Unassembled WGS sequence"/>
</dbReference>
<evidence type="ECO:0000313" key="1">
    <source>
        <dbReference type="EMBL" id="PAE87226.1"/>
    </source>
</evidence>